<dbReference type="PANTHER" id="PTHR32063:SF33">
    <property type="entry name" value="RND SUPERFAMILY EFFLUX PUMP PERMEASE COMPONENT"/>
    <property type="match status" value="1"/>
</dbReference>
<feature type="transmembrane region" description="Helical" evidence="1">
    <location>
        <begin position="863"/>
        <end position="882"/>
    </location>
</feature>
<keyword evidence="1" id="KW-0472">Membrane</keyword>
<feature type="transmembrane region" description="Helical" evidence="1">
    <location>
        <begin position="339"/>
        <end position="359"/>
    </location>
</feature>
<dbReference type="GO" id="GO:0042910">
    <property type="term" value="F:xenobiotic transmembrane transporter activity"/>
    <property type="evidence" value="ECO:0007669"/>
    <property type="project" value="TreeGrafter"/>
</dbReference>
<feature type="transmembrane region" description="Helical" evidence="1">
    <location>
        <begin position="392"/>
        <end position="416"/>
    </location>
</feature>
<keyword evidence="1" id="KW-1133">Transmembrane helix</keyword>
<dbReference type="Pfam" id="PF00873">
    <property type="entry name" value="ACR_tran"/>
    <property type="match status" value="1"/>
</dbReference>
<dbReference type="RefSeq" id="WP_228855526.1">
    <property type="nucleotide sequence ID" value="NZ_AP024086.1"/>
</dbReference>
<evidence type="ECO:0000313" key="3">
    <source>
        <dbReference type="Proteomes" id="UP000826725"/>
    </source>
</evidence>
<feature type="transmembrane region" description="Helical" evidence="1">
    <location>
        <begin position="964"/>
        <end position="983"/>
    </location>
</feature>
<accession>A0A8D5FKV0</accession>
<sequence length="1031" mass="114224">MIEPAGSRKEKGIISWMVHNRVTPNLLMLVLLLGGFFMSTKIRQEVFPAFELDLVSIRIPYPGAGPEEVEQGLILAVEEAIDGLEGVGEITATAFEGSALIRAELLEDADPGRVIREIQQAVDSISSFPLDAEDPVISLATRKRQVIRLNIYGNIPALALLETARQVRNSLLKHKDISQVELLGGGDREIEISVPMENLRRYNLTLAGIATVLRNRSIEIPGGKIETRSGEILLRVKDRRISGADFGRIPIITSASGAELYLDDIAEIQEIFGDSDHYATYNRSRSMQLRIARVGRETPIGVSSAAREVMEEISTDLPPAVSWSFSSDHSKIYKQRLELLLKNGFLGLALVLILLGLFLELKLAFWVTMGIPISFLGSLLFLPFYDISINLVSMFAFIIALGIVVDDAIIAGENIYEYRQRGLNYVDAAILGARDVAVPVAFSILTNIVAFLPLALVPGVMGKIWRVIPLVVITVFLLSWLEALLILPAHLAHSRKKSRNFLFHFIQTQQQHFGHFINRCINNIYGKILLILLRYKYFTVSFLIAIFIITAGFVKSGRMGLILMPRVESDRTVVTATLPYGSPSREIRQVHDRLVSALERVAAAHGDKQLLEGISSTVNSNRIEINGYLTPPEIRPLTTGRVTKLWRKEVGPLPSLQSIRFEADRGGPGRGAAISIELSHRNRETLTEASEMLAKKLRQFPATKDVDSGSNNGKIQLTFKVNEQGKSLGLDTTEVGRQIRNAFQGVIALRQQRDSDEITIRIRLPESERSSEYTIESFLIRTPSGSFVPLRQIVETDRNRGYTSIERRNGNRTVTVSANVTPLGVTSRILKVLNEKTLPELAAAFPGLGYEYRGRQSDRKESLSSLATGFLFTLGGIYFLLAIPFRSYVQPVIVMLAIPFGMVGAVLGHQIMGYNLSLMSMMGIVALSGIVVNDSLVLIDYANRQRTGGKNSFESIQLAALRRFRPVLLTTLTTFGGLAPMMLETSRQARFLIPMAISLGFGIVFATVITLALVPALYLIVEDLRKSAKFW</sequence>
<feature type="transmembrane region" description="Helical" evidence="1">
    <location>
        <begin position="436"/>
        <end position="457"/>
    </location>
</feature>
<evidence type="ECO:0000256" key="1">
    <source>
        <dbReference type="SAM" id="Phobius"/>
    </source>
</evidence>
<feature type="transmembrane region" description="Helical" evidence="1">
    <location>
        <begin position="365"/>
        <end position="385"/>
    </location>
</feature>
<feature type="transmembrane region" description="Helical" evidence="1">
    <location>
        <begin position="464"/>
        <end position="487"/>
    </location>
</feature>
<dbReference type="PANTHER" id="PTHR32063">
    <property type="match status" value="1"/>
</dbReference>
<gene>
    <name evidence="2" type="primary">czcA</name>
    <name evidence="2" type="ORF">DGMP_39460</name>
</gene>
<feature type="transmembrane region" description="Helical" evidence="1">
    <location>
        <begin position="535"/>
        <end position="554"/>
    </location>
</feature>
<protein>
    <submittedName>
        <fullName evidence="2">Multidrug resistance protein</fullName>
    </submittedName>
</protein>
<feature type="transmembrane region" description="Helical" evidence="1">
    <location>
        <begin position="914"/>
        <end position="932"/>
    </location>
</feature>
<organism evidence="2 3">
    <name type="scientific">Desulfomarina profundi</name>
    <dbReference type="NCBI Taxonomy" id="2772557"/>
    <lineage>
        <taxon>Bacteria</taxon>
        <taxon>Pseudomonadati</taxon>
        <taxon>Thermodesulfobacteriota</taxon>
        <taxon>Desulfobulbia</taxon>
        <taxon>Desulfobulbales</taxon>
        <taxon>Desulfobulbaceae</taxon>
        <taxon>Desulfomarina</taxon>
    </lineage>
</organism>
<reference evidence="2" key="1">
    <citation type="submission" date="2020-09" db="EMBL/GenBank/DDBJ databases">
        <title>Desulfogranum mesoprofundum gen. nov., sp. nov., a novel mesophilic, sulfate-reducing chemolithoautotroph isolated from a deep-sea hydrothermal vent chimney in the Suiyo Seamount.</title>
        <authorList>
            <person name="Hashimoto Y."/>
            <person name="Nakagawa S."/>
        </authorList>
    </citation>
    <scope>NUCLEOTIDE SEQUENCE</scope>
    <source>
        <strain evidence="2">KT2</strain>
    </source>
</reference>
<dbReference type="AlphaFoldDB" id="A0A8D5FKV0"/>
<proteinExistence type="predicted"/>
<dbReference type="GO" id="GO:0005886">
    <property type="term" value="C:plasma membrane"/>
    <property type="evidence" value="ECO:0007669"/>
    <property type="project" value="TreeGrafter"/>
</dbReference>
<feature type="transmembrane region" description="Helical" evidence="1">
    <location>
        <begin position="995"/>
        <end position="1021"/>
    </location>
</feature>
<name>A0A8D5FKV0_9BACT</name>
<dbReference type="Proteomes" id="UP000826725">
    <property type="component" value="Chromosome"/>
</dbReference>
<dbReference type="InterPro" id="IPR001036">
    <property type="entry name" value="Acrflvin-R"/>
</dbReference>
<feature type="transmembrane region" description="Helical" evidence="1">
    <location>
        <begin position="888"/>
        <end position="907"/>
    </location>
</feature>
<dbReference type="KEGG" id="dbk:DGMP_39460"/>
<evidence type="ECO:0000313" key="2">
    <source>
        <dbReference type="EMBL" id="BCL63253.1"/>
    </source>
</evidence>
<dbReference type="EMBL" id="AP024086">
    <property type="protein sequence ID" value="BCL63253.1"/>
    <property type="molecule type" value="Genomic_DNA"/>
</dbReference>
<keyword evidence="1" id="KW-0812">Transmembrane</keyword>
<feature type="transmembrane region" description="Helical" evidence="1">
    <location>
        <begin position="22"/>
        <end position="40"/>
    </location>
</feature>
<keyword evidence="3" id="KW-1185">Reference proteome</keyword>